<evidence type="ECO:0000313" key="2">
    <source>
        <dbReference type="EMBL" id="URW79581.1"/>
    </source>
</evidence>
<evidence type="ECO:0000256" key="1">
    <source>
        <dbReference type="SAM" id="SignalP"/>
    </source>
</evidence>
<feature type="signal peptide" evidence="1">
    <location>
        <begin position="1"/>
        <end position="29"/>
    </location>
</feature>
<dbReference type="RefSeq" id="WP_250723555.1">
    <property type="nucleotide sequence ID" value="NZ_CP098400.1"/>
</dbReference>
<feature type="chain" id="PRO_5039934886" description="Outer membrane protein beta-barrel domain-containing protein" evidence="1">
    <location>
        <begin position="30"/>
        <end position="233"/>
    </location>
</feature>
<gene>
    <name evidence="2" type="ORF">M9189_12035</name>
</gene>
<evidence type="ECO:0000313" key="3">
    <source>
        <dbReference type="Proteomes" id="UP001056426"/>
    </source>
</evidence>
<reference evidence="2" key="2">
    <citation type="submission" date="2022-06" db="EMBL/GenBank/DDBJ databases">
        <title>Xiashengella guii gen. nov. sp. nov., a bacterium isolated form anaerobic digestion tank.</title>
        <authorList>
            <person name="Huang H."/>
        </authorList>
    </citation>
    <scope>NUCLEOTIDE SEQUENCE</scope>
    <source>
        <strain evidence="2">Ai-910</strain>
    </source>
</reference>
<accession>A0A9J6ZPH1</accession>
<dbReference type="EMBL" id="CP098400">
    <property type="protein sequence ID" value="URW79581.1"/>
    <property type="molecule type" value="Genomic_DNA"/>
</dbReference>
<dbReference type="Proteomes" id="UP001056426">
    <property type="component" value="Chromosome"/>
</dbReference>
<protein>
    <recommendedName>
        <fullName evidence="4">Outer membrane protein beta-barrel domain-containing protein</fullName>
    </recommendedName>
</protein>
<organism evidence="2 3">
    <name type="scientific">Xiashengella succiniciproducens</name>
    <dbReference type="NCBI Taxonomy" id="2949635"/>
    <lineage>
        <taxon>Bacteria</taxon>
        <taxon>Pseudomonadati</taxon>
        <taxon>Bacteroidota</taxon>
        <taxon>Bacteroidia</taxon>
        <taxon>Marinilabiliales</taxon>
        <taxon>Marinilabiliaceae</taxon>
        <taxon>Xiashengella</taxon>
    </lineage>
</organism>
<sequence>MVKVLRFMFKRFKYCYLLLFCWLSFAAQAQTAAMFEFGTGFQGDEWMNYDAGIAFGYSVIKGESLNKGVSLTGFVGVKVQKFPLVSQASLREDEDKFNGLTTNLWNFPIFMGLRSAFNVFEVKKGTGNYIGVFPECRLYFSPFLPRKIDYLEHQEYPEPDIVRSIKGERMSQWANGFGGGIYYGNLNRAFLALKFETNSIDLFESLRPLDYKNDVFGKQARQYIISLSLYAII</sequence>
<dbReference type="AlphaFoldDB" id="A0A9J6ZPH1"/>
<evidence type="ECO:0008006" key="4">
    <source>
        <dbReference type="Google" id="ProtNLM"/>
    </source>
</evidence>
<name>A0A9J6ZPH1_9BACT</name>
<keyword evidence="3" id="KW-1185">Reference proteome</keyword>
<keyword evidence="1" id="KW-0732">Signal</keyword>
<reference evidence="2" key="1">
    <citation type="submission" date="2022-05" db="EMBL/GenBank/DDBJ databases">
        <authorList>
            <person name="Sun X."/>
        </authorList>
    </citation>
    <scope>NUCLEOTIDE SEQUENCE</scope>
    <source>
        <strain evidence="2">Ai-910</strain>
    </source>
</reference>
<dbReference type="KEGG" id="alkq:M9189_12035"/>
<proteinExistence type="predicted"/>